<keyword evidence="1" id="KW-1133">Transmembrane helix</keyword>
<dbReference type="STRING" id="861299.J421_1969"/>
<reference evidence="4 5" key="1">
    <citation type="journal article" date="2014" name="Genome Announc.">
        <title>Genome Sequence and Methylome of Soil Bacterium Gemmatirosa kalamazoonensis KBS708T, a Member of the Rarely Cultivated Gemmatimonadetes Phylum.</title>
        <authorList>
            <person name="Debruyn J.M."/>
            <person name="Radosevich M."/>
            <person name="Wommack K.E."/>
            <person name="Polson S.W."/>
            <person name="Hauser L.J."/>
            <person name="Fawaz M.N."/>
            <person name="Korlach J."/>
            <person name="Tsai Y.C."/>
        </authorList>
    </citation>
    <scope>NUCLEOTIDE SEQUENCE [LARGE SCALE GENOMIC DNA]</scope>
    <source>
        <strain evidence="4 5">KBS708</strain>
    </source>
</reference>
<dbReference type="HOGENOM" id="CLU_996617_0_0_0"/>
<dbReference type="Gene3D" id="1.20.144.10">
    <property type="entry name" value="Phosphatidic acid phosphatase type 2/haloperoxidase"/>
    <property type="match status" value="1"/>
</dbReference>
<feature type="transmembrane region" description="Helical" evidence="1">
    <location>
        <begin position="47"/>
        <end position="63"/>
    </location>
</feature>
<feature type="domain" description="Phosphatidic acid phosphatase type 2/haloperoxidase" evidence="3">
    <location>
        <begin position="119"/>
        <end position="245"/>
    </location>
</feature>
<organism evidence="4 5">
    <name type="scientific">Gemmatirosa kalamazoonensis</name>
    <dbReference type="NCBI Taxonomy" id="861299"/>
    <lineage>
        <taxon>Bacteria</taxon>
        <taxon>Pseudomonadati</taxon>
        <taxon>Gemmatimonadota</taxon>
        <taxon>Gemmatimonadia</taxon>
        <taxon>Gemmatimonadales</taxon>
        <taxon>Gemmatimonadaceae</taxon>
        <taxon>Gemmatirosa</taxon>
    </lineage>
</organism>
<dbReference type="Proteomes" id="UP000019151">
    <property type="component" value="Chromosome"/>
</dbReference>
<dbReference type="PANTHER" id="PTHR14969:SF13">
    <property type="entry name" value="AT30094P"/>
    <property type="match status" value="1"/>
</dbReference>
<keyword evidence="1" id="KW-0472">Membrane</keyword>
<dbReference type="KEGG" id="gba:J421_1969"/>
<name>W0RFD5_9BACT</name>
<evidence type="ECO:0000313" key="4">
    <source>
        <dbReference type="EMBL" id="AHG89506.1"/>
    </source>
</evidence>
<dbReference type="OrthoDB" id="9773582at2"/>
<dbReference type="InterPro" id="IPR000326">
    <property type="entry name" value="PAP2/HPO"/>
</dbReference>
<keyword evidence="5" id="KW-1185">Reference proteome</keyword>
<dbReference type="EMBL" id="CP007128">
    <property type="protein sequence ID" value="AHG89506.1"/>
    <property type="molecule type" value="Genomic_DNA"/>
</dbReference>
<keyword evidence="1" id="KW-0812">Transmembrane</keyword>
<dbReference type="AlphaFoldDB" id="W0RFD5"/>
<feature type="transmembrane region" description="Helical" evidence="1">
    <location>
        <begin position="200"/>
        <end position="218"/>
    </location>
</feature>
<keyword evidence="2" id="KW-0732">Signal</keyword>
<protein>
    <submittedName>
        <fullName evidence="4">Phosphoesterase PA-phosphatase related protein</fullName>
    </submittedName>
</protein>
<dbReference type="SMART" id="SM00014">
    <property type="entry name" value="acidPPc"/>
    <property type="match status" value="1"/>
</dbReference>
<evidence type="ECO:0000259" key="3">
    <source>
        <dbReference type="SMART" id="SM00014"/>
    </source>
</evidence>
<dbReference type="Pfam" id="PF01569">
    <property type="entry name" value="PAP2"/>
    <property type="match status" value="1"/>
</dbReference>
<evidence type="ECO:0000313" key="5">
    <source>
        <dbReference type="Proteomes" id="UP000019151"/>
    </source>
</evidence>
<dbReference type="PANTHER" id="PTHR14969">
    <property type="entry name" value="SPHINGOSINE-1-PHOSPHATE PHOSPHOHYDROLASE"/>
    <property type="match status" value="1"/>
</dbReference>
<feature type="chain" id="PRO_5004795475" evidence="2">
    <location>
        <begin position="32"/>
        <end position="279"/>
    </location>
</feature>
<evidence type="ECO:0000256" key="1">
    <source>
        <dbReference type="SAM" id="Phobius"/>
    </source>
</evidence>
<dbReference type="InParanoid" id="W0RFD5"/>
<dbReference type="RefSeq" id="WP_148306234.1">
    <property type="nucleotide sequence ID" value="NZ_CP007128.1"/>
</dbReference>
<feature type="transmembrane region" description="Helical" evidence="1">
    <location>
        <begin position="230"/>
        <end position="248"/>
    </location>
</feature>
<dbReference type="eggNOG" id="COG0671">
    <property type="taxonomic scope" value="Bacteria"/>
</dbReference>
<sequence>MSSPTSRSVRPVRWTVLAPALLALHASVAVAQQPDSSAGPLVSRRALGTFAGFVAAGAALYPLDRRLERAFRAPGVQRSLAARDAAAGFNLVGDPGVIAAGVVMLGTGWVARRPSLARAGLHATEAIVLGGSATALLKIAAGRQRPLLEPGDHDDFALGRGRSEGRASFPSGHTTAAFAFASAVSADVRASQWRRSHPRAAAATGAALFGGAALVGAARMFDDKHWASDVAVGAGVGTLAGDVVSAYARAHPRSRLERLVGRVAVVPSARGLALGVATR</sequence>
<dbReference type="SUPFAM" id="SSF48317">
    <property type="entry name" value="Acid phosphatase/Vanadium-dependent haloperoxidase"/>
    <property type="match status" value="1"/>
</dbReference>
<evidence type="ECO:0000256" key="2">
    <source>
        <dbReference type="SAM" id="SignalP"/>
    </source>
</evidence>
<gene>
    <name evidence="4" type="ORF">J421_1969</name>
</gene>
<accession>W0RFD5</accession>
<dbReference type="InterPro" id="IPR036938">
    <property type="entry name" value="PAP2/HPO_sf"/>
</dbReference>
<feature type="signal peptide" evidence="2">
    <location>
        <begin position="1"/>
        <end position="31"/>
    </location>
</feature>
<proteinExistence type="predicted"/>